<evidence type="ECO:0000256" key="1">
    <source>
        <dbReference type="ARBA" id="ARBA00004651"/>
    </source>
</evidence>
<evidence type="ECO:0000256" key="7">
    <source>
        <dbReference type="SAM" id="Phobius"/>
    </source>
</evidence>
<keyword evidence="3" id="KW-1003">Cell membrane</keyword>
<dbReference type="OrthoDB" id="1122432at2"/>
<keyword evidence="9" id="KW-1185">Reference proteome</keyword>
<feature type="transmembrane region" description="Helical" evidence="7">
    <location>
        <begin position="50"/>
        <end position="68"/>
    </location>
</feature>
<protein>
    <submittedName>
        <fullName evidence="8">Putative oxidoreductase</fullName>
    </submittedName>
</protein>
<dbReference type="EMBL" id="FOZX01000005">
    <property type="protein sequence ID" value="SFS81753.1"/>
    <property type="molecule type" value="Genomic_DNA"/>
</dbReference>
<evidence type="ECO:0000313" key="8">
    <source>
        <dbReference type="EMBL" id="SFS81753.1"/>
    </source>
</evidence>
<evidence type="ECO:0000313" key="9">
    <source>
        <dbReference type="Proteomes" id="UP000198852"/>
    </source>
</evidence>
<feature type="transmembrane region" description="Helical" evidence="7">
    <location>
        <begin position="104"/>
        <end position="129"/>
    </location>
</feature>
<dbReference type="PANTHER" id="PTHR33452">
    <property type="entry name" value="OXIDOREDUCTASE CATD-RELATED"/>
    <property type="match status" value="1"/>
</dbReference>
<name>A0A1I6SXY6_9PSEU</name>
<sequence length="151" mass="16301">MTAIRSLLTFIGRIGVGVILIAHGWQKLMSWGIPTTAQNFQKMGVPVPEVSAWYAAIVELAGGILLILGIALPLVGLAVAIDMIGAIVFVHLPHGLFSPDGFELPLAVGAAVLAMGFNAGTWSIDHLLFGRRKNRRREEAATEYYEQGETY</sequence>
<reference evidence="9" key="1">
    <citation type="submission" date="2016-10" db="EMBL/GenBank/DDBJ databases">
        <authorList>
            <person name="Varghese N."/>
            <person name="Submissions S."/>
        </authorList>
    </citation>
    <scope>NUCLEOTIDE SEQUENCE [LARGE SCALE GENOMIC DNA]</scope>
    <source>
        <strain evidence="9">DSM 44771</strain>
    </source>
</reference>
<comment type="subcellular location">
    <subcellularLocation>
        <location evidence="1">Cell membrane</location>
        <topology evidence="1">Multi-pass membrane protein</topology>
    </subcellularLocation>
</comment>
<comment type="similarity">
    <text evidence="2">Belongs to the DoxX family.</text>
</comment>
<dbReference type="InterPro" id="IPR051907">
    <property type="entry name" value="DoxX-like_oxidoreductase"/>
</dbReference>
<dbReference type="Pfam" id="PF07681">
    <property type="entry name" value="DoxX"/>
    <property type="match status" value="1"/>
</dbReference>
<dbReference type="PANTHER" id="PTHR33452:SF1">
    <property type="entry name" value="INNER MEMBRANE PROTEIN YPHA-RELATED"/>
    <property type="match status" value="1"/>
</dbReference>
<dbReference type="GO" id="GO:0005886">
    <property type="term" value="C:plasma membrane"/>
    <property type="evidence" value="ECO:0007669"/>
    <property type="project" value="UniProtKB-SubCell"/>
</dbReference>
<dbReference type="Proteomes" id="UP000198852">
    <property type="component" value="Unassembled WGS sequence"/>
</dbReference>
<dbReference type="AlphaFoldDB" id="A0A1I6SXY6"/>
<proteinExistence type="inferred from homology"/>
<evidence type="ECO:0000256" key="6">
    <source>
        <dbReference type="ARBA" id="ARBA00023136"/>
    </source>
</evidence>
<gene>
    <name evidence="8" type="ORF">SAMN05660874_03532</name>
</gene>
<evidence type="ECO:0000256" key="4">
    <source>
        <dbReference type="ARBA" id="ARBA00022692"/>
    </source>
</evidence>
<feature type="transmembrane region" description="Helical" evidence="7">
    <location>
        <begin position="7"/>
        <end position="25"/>
    </location>
</feature>
<dbReference type="InterPro" id="IPR032808">
    <property type="entry name" value="DoxX"/>
</dbReference>
<accession>A0A1I6SXY6</accession>
<keyword evidence="4 7" id="KW-0812">Transmembrane</keyword>
<keyword evidence="6 7" id="KW-0472">Membrane</keyword>
<evidence type="ECO:0000256" key="5">
    <source>
        <dbReference type="ARBA" id="ARBA00022989"/>
    </source>
</evidence>
<keyword evidence="5 7" id="KW-1133">Transmembrane helix</keyword>
<evidence type="ECO:0000256" key="3">
    <source>
        <dbReference type="ARBA" id="ARBA00022475"/>
    </source>
</evidence>
<organism evidence="8 9">
    <name type="scientific">Saccharopolyspora flava</name>
    <dbReference type="NCBI Taxonomy" id="95161"/>
    <lineage>
        <taxon>Bacteria</taxon>
        <taxon>Bacillati</taxon>
        <taxon>Actinomycetota</taxon>
        <taxon>Actinomycetes</taxon>
        <taxon>Pseudonocardiales</taxon>
        <taxon>Pseudonocardiaceae</taxon>
        <taxon>Saccharopolyspora</taxon>
    </lineage>
</organism>
<dbReference type="RefSeq" id="WP_093419346.1">
    <property type="nucleotide sequence ID" value="NZ_FOZX01000005.1"/>
</dbReference>
<dbReference type="STRING" id="95161.SAMN05660874_03532"/>
<feature type="transmembrane region" description="Helical" evidence="7">
    <location>
        <begin position="75"/>
        <end position="92"/>
    </location>
</feature>
<evidence type="ECO:0000256" key="2">
    <source>
        <dbReference type="ARBA" id="ARBA00006679"/>
    </source>
</evidence>